<name>A0ABS4E5U5_9HYPH</name>
<dbReference type="Proteomes" id="UP000759443">
    <property type="component" value="Unassembled WGS sequence"/>
</dbReference>
<comment type="caution">
    <text evidence="1">The sequence shown here is derived from an EMBL/GenBank/DDBJ whole genome shotgun (WGS) entry which is preliminary data.</text>
</comment>
<evidence type="ECO:0000313" key="2">
    <source>
        <dbReference type="Proteomes" id="UP000759443"/>
    </source>
</evidence>
<organism evidence="1 2">
    <name type="scientific">Rhizobium halophytocola</name>
    <dbReference type="NCBI Taxonomy" id="735519"/>
    <lineage>
        <taxon>Bacteria</taxon>
        <taxon>Pseudomonadati</taxon>
        <taxon>Pseudomonadota</taxon>
        <taxon>Alphaproteobacteria</taxon>
        <taxon>Hyphomicrobiales</taxon>
        <taxon>Rhizobiaceae</taxon>
        <taxon>Rhizobium/Agrobacterium group</taxon>
        <taxon>Rhizobium</taxon>
    </lineage>
</organism>
<protein>
    <submittedName>
        <fullName evidence="1">Uncharacterized protein</fullName>
    </submittedName>
</protein>
<accession>A0ABS4E5U5</accession>
<evidence type="ECO:0000313" key="1">
    <source>
        <dbReference type="EMBL" id="MBP1853320.1"/>
    </source>
</evidence>
<proteinExistence type="predicted"/>
<reference evidence="1 2" key="1">
    <citation type="submission" date="2021-03" db="EMBL/GenBank/DDBJ databases">
        <title>Genomic Encyclopedia of Type Strains, Phase IV (KMG-IV): sequencing the most valuable type-strain genomes for metagenomic binning, comparative biology and taxonomic classification.</title>
        <authorList>
            <person name="Goeker M."/>
        </authorList>
    </citation>
    <scope>NUCLEOTIDE SEQUENCE [LARGE SCALE GENOMIC DNA]</scope>
    <source>
        <strain evidence="1 2">DSM 21600</strain>
    </source>
</reference>
<dbReference type="EMBL" id="JAGGJU010000017">
    <property type="protein sequence ID" value="MBP1853320.1"/>
    <property type="molecule type" value="Genomic_DNA"/>
</dbReference>
<keyword evidence="2" id="KW-1185">Reference proteome</keyword>
<dbReference type="RefSeq" id="WP_209949048.1">
    <property type="nucleotide sequence ID" value="NZ_JAGGJU010000017.1"/>
</dbReference>
<gene>
    <name evidence="1" type="ORF">J2Z17_004781</name>
</gene>
<sequence length="279" mass="28859">MAGRTRYIRLLLALAMLVIGGVLLYGQFTGRPTPAVDSSIDPAVQIAAIEKASGTRILTGDPDTMTVGGSDRSVASQLPGVTLAPAETAGLGPTLTGIGLSLSVYPPGTFAGLCPGIVLASRIGFGDAEGGGTDGPNFIVIASNPAFGDDTNLRTARLGVHHEFSSLIWQRQPTIAMRWGMLMPPGWQADATAAEAIGKAGDDDPAPDTGILSAYGATSTENDFNTYAEIALGDPERMHALAAATPVVATKLALLIEAYLATDPGFRPMFETLGYTPQD</sequence>